<evidence type="ECO:0000256" key="4">
    <source>
        <dbReference type="ARBA" id="ARBA00022777"/>
    </source>
</evidence>
<dbReference type="PRINTS" id="PR00344">
    <property type="entry name" value="BCTRLSENSOR"/>
</dbReference>
<dbReference type="InterPro" id="IPR004358">
    <property type="entry name" value="Sig_transdc_His_kin-like_C"/>
</dbReference>
<dbReference type="PANTHER" id="PTHR43711:SF1">
    <property type="entry name" value="HISTIDINE KINASE 1"/>
    <property type="match status" value="1"/>
</dbReference>
<dbReference type="Proteomes" id="UP001596403">
    <property type="component" value="Unassembled WGS sequence"/>
</dbReference>
<evidence type="ECO:0000256" key="2">
    <source>
        <dbReference type="ARBA" id="ARBA00012438"/>
    </source>
</evidence>
<accession>A0ABW1YX68</accession>
<feature type="domain" description="Histidine kinase" evidence="6">
    <location>
        <begin position="1"/>
        <end position="115"/>
    </location>
</feature>
<gene>
    <name evidence="7" type="ORF">ACFQAU_09070</name>
</gene>
<dbReference type="Pfam" id="PF02518">
    <property type="entry name" value="HATPase_c"/>
    <property type="match status" value="1"/>
</dbReference>
<organism evidence="7 8">
    <name type="scientific">Sulfitobacter profundi</name>
    <dbReference type="NCBI Taxonomy" id="2679961"/>
    <lineage>
        <taxon>Bacteria</taxon>
        <taxon>Pseudomonadati</taxon>
        <taxon>Pseudomonadota</taxon>
        <taxon>Alphaproteobacteria</taxon>
        <taxon>Rhodobacterales</taxon>
        <taxon>Roseobacteraceae</taxon>
        <taxon>Sulfitobacter</taxon>
    </lineage>
</organism>
<dbReference type="SUPFAM" id="SSF55874">
    <property type="entry name" value="ATPase domain of HSP90 chaperone/DNA topoisomerase II/histidine kinase"/>
    <property type="match status" value="1"/>
</dbReference>
<sequence length="115" mass="11938">MQADAERLGQVFGNVLSNAVKFSLPGGLVEVSLEQAEGMALVQVSDSGCGIPPGAEEQVFARFSQLDGSDTKTAYGSGLGMHITRQILDRHGGSIRYVSAPGVGTTFTISLPLVA</sequence>
<dbReference type="InterPro" id="IPR003594">
    <property type="entry name" value="HATPase_dom"/>
</dbReference>
<keyword evidence="8" id="KW-1185">Reference proteome</keyword>
<dbReference type="Gene3D" id="3.30.565.10">
    <property type="entry name" value="Histidine kinase-like ATPase, C-terminal domain"/>
    <property type="match status" value="1"/>
</dbReference>
<protein>
    <recommendedName>
        <fullName evidence="2">histidine kinase</fullName>
        <ecNumber evidence="2">2.7.13.3</ecNumber>
    </recommendedName>
</protein>
<dbReference type="PROSITE" id="PS50109">
    <property type="entry name" value="HIS_KIN"/>
    <property type="match status" value="1"/>
</dbReference>
<proteinExistence type="predicted"/>
<keyword evidence="4 7" id="KW-0418">Kinase</keyword>
<evidence type="ECO:0000256" key="1">
    <source>
        <dbReference type="ARBA" id="ARBA00000085"/>
    </source>
</evidence>
<name>A0ABW1YX68_9RHOB</name>
<dbReference type="RefSeq" id="WP_386281786.1">
    <property type="nucleotide sequence ID" value="NZ_JBHSWA010000001.1"/>
</dbReference>
<dbReference type="InterPro" id="IPR005467">
    <property type="entry name" value="His_kinase_dom"/>
</dbReference>
<dbReference type="SMART" id="SM00387">
    <property type="entry name" value="HATPase_c"/>
    <property type="match status" value="1"/>
</dbReference>
<evidence type="ECO:0000256" key="5">
    <source>
        <dbReference type="ARBA" id="ARBA00023012"/>
    </source>
</evidence>
<dbReference type="EC" id="2.7.13.3" evidence="2"/>
<evidence type="ECO:0000259" key="6">
    <source>
        <dbReference type="PROSITE" id="PS50109"/>
    </source>
</evidence>
<dbReference type="CDD" id="cd00075">
    <property type="entry name" value="HATPase"/>
    <property type="match status" value="1"/>
</dbReference>
<dbReference type="GO" id="GO:0016301">
    <property type="term" value="F:kinase activity"/>
    <property type="evidence" value="ECO:0007669"/>
    <property type="project" value="UniProtKB-KW"/>
</dbReference>
<evidence type="ECO:0000313" key="8">
    <source>
        <dbReference type="Proteomes" id="UP001596403"/>
    </source>
</evidence>
<keyword evidence="3" id="KW-0808">Transferase</keyword>
<comment type="catalytic activity">
    <reaction evidence="1">
        <text>ATP + protein L-histidine = ADP + protein N-phospho-L-histidine.</text>
        <dbReference type="EC" id="2.7.13.3"/>
    </reaction>
</comment>
<dbReference type="InterPro" id="IPR036890">
    <property type="entry name" value="HATPase_C_sf"/>
</dbReference>
<evidence type="ECO:0000256" key="3">
    <source>
        <dbReference type="ARBA" id="ARBA00022679"/>
    </source>
</evidence>
<dbReference type="EMBL" id="JBHSWA010000001">
    <property type="protein sequence ID" value="MFC6641837.1"/>
    <property type="molecule type" value="Genomic_DNA"/>
</dbReference>
<reference evidence="8" key="1">
    <citation type="journal article" date="2019" name="Int. J. Syst. Evol. Microbiol.">
        <title>The Global Catalogue of Microorganisms (GCM) 10K type strain sequencing project: providing services to taxonomists for standard genome sequencing and annotation.</title>
        <authorList>
            <consortium name="The Broad Institute Genomics Platform"/>
            <consortium name="The Broad Institute Genome Sequencing Center for Infectious Disease"/>
            <person name="Wu L."/>
            <person name="Ma J."/>
        </authorList>
    </citation>
    <scope>NUCLEOTIDE SEQUENCE [LARGE SCALE GENOMIC DNA]</scope>
    <source>
        <strain evidence="8">NBRC 111368</strain>
    </source>
</reference>
<dbReference type="InterPro" id="IPR050736">
    <property type="entry name" value="Sensor_HK_Regulatory"/>
</dbReference>
<comment type="caution">
    <text evidence="7">The sequence shown here is derived from an EMBL/GenBank/DDBJ whole genome shotgun (WGS) entry which is preliminary data.</text>
</comment>
<evidence type="ECO:0000313" key="7">
    <source>
        <dbReference type="EMBL" id="MFC6641837.1"/>
    </source>
</evidence>
<keyword evidence="5" id="KW-0902">Two-component regulatory system</keyword>
<dbReference type="PANTHER" id="PTHR43711">
    <property type="entry name" value="TWO-COMPONENT HISTIDINE KINASE"/>
    <property type="match status" value="1"/>
</dbReference>